<dbReference type="Proteomes" id="UP001155241">
    <property type="component" value="Unassembled WGS sequence"/>
</dbReference>
<name>A0A9X2FGQ2_9BACT</name>
<dbReference type="EMBL" id="JAMXLR010000092">
    <property type="protein sequence ID" value="MCO6047857.1"/>
    <property type="molecule type" value="Genomic_DNA"/>
</dbReference>
<sequence length="164" mass="17703">MPAPIQFDIVPHIGIGPVHLGMTPDAVEAAVGSVPGALPRLAKGRKTHCYFKAALQVSFGESGLVNFIGVSGTPLLECRYEDRDVFDLPAPELFALIASRERSGRHDYSAAEYVFPEQIVTLYEADEQYDRKGGESRPVFAEVGVGNAEYLAVIRALRGTPEAG</sequence>
<proteinExistence type="predicted"/>
<dbReference type="RefSeq" id="WP_252855963.1">
    <property type="nucleotide sequence ID" value="NZ_JAMXLR010000092.1"/>
</dbReference>
<organism evidence="1 2">
    <name type="scientific">Aeoliella straminimaris</name>
    <dbReference type="NCBI Taxonomy" id="2954799"/>
    <lineage>
        <taxon>Bacteria</taxon>
        <taxon>Pseudomonadati</taxon>
        <taxon>Planctomycetota</taxon>
        <taxon>Planctomycetia</taxon>
        <taxon>Pirellulales</taxon>
        <taxon>Lacipirellulaceae</taxon>
        <taxon>Aeoliella</taxon>
    </lineage>
</organism>
<keyword evidence="2" id="KW-1185">Reference proteome</keyword>
<evidence type="ECO:0000313" key="2">
    <source>
        <dbReference type="Proteomes" id="UP001155241"/>
    </source>
</evidence>
<dbReference type="AlphaFoldDB" id="A0A9X2FGQ2"/>
<gene>
    <name evidence="1" type="ORF">NG895_28460</name>
</gene>
<accession>A0A9X2FGQ2</accession>
<protein>
    <submittedName>
        <fullName evidence="1">Uncharacterized protein</fullName>
    </submittedName>
</protein>
<comment type="caution">
    <text evidence="1">The sequence shown here is derived from an EMBL/GenBank/DDBJ whole genome shotgun (WGS) entry which is preliminary data.</text>
</comment>
<evidence type="ECO:0000313" key="1">
    <source>
        <dbReference type="EMBL" id="MCO6047857.1"/>
    </source>
</evidence>
<reference evidence="1" key="1">
    <citation type="submission" date="2022-06" db="EMBL/GenBank/DDBJ databases">
        <title>Aeoliella straminimaris, a novel planctomycete from sediments.</title>
        <authorList>
            <person name="Vitorino I.R."/>
            <person name="Lage O.M."/>
        </authorList>
    </citation>
    <scope>NUCLEOTIDE SEQUENCE</scope>
    <source>
        <strain evidence="1">ICT_H6.2</strain>
    </source>
</reference>